<comment type="caution">
    <text evidence="1">The sequence shown here is derived from an EMBL/GenBank/DDBJ whole genome shotgun (WGS) entry which is preliminary data.</text>
</comment>
<gene>
    <name evidence="1" type="ORF">ACFSJ3_06855</name>
</gene>
<reference evidence="2" key="1">
    <citation type="journal article" date="2019" name="Int. J. Syst. Evol. Microbiol.">
        <title>The Global Catalogue of Microorganisms (GCM) 10K type strain sequencing project: providing services to taxonomists for standard genome sequencing and annotation.</title>
        <authorList>
            <consortium name="The Broad Institute Genomics Platform"/>
            <consortium name="The Broad Institute Genome Sequencing Center for Infectious Disease"/>
            <person name="Wu L."/>
            <person name="Ma J."/>
        </authorList>
    </citation>
    <scope>NUCLEOTIDE SEQUENCE [LARGE SCALE GENOMIC DNA]</scope>
    <source>
        <strain evidence="2">CGMCC 1.10992</strain>
    </source>
</reference>
<evidence type="ECO:0000313" key="1">
    <source>
        <dbReference type="EMBL" id="MFD2095698.1"/>
    </source>
</evidence>
<dbReference type="Proteomes" id="UP001597380">
    <property type="component" value="Unassembled WGS sequence"/>
</dbReference>
<dbReference type="Pfam" id="PF11205">
    <property type="entry name" value="DUF2987"/>
    <property type="match status" value="1"/>
</dbReference>
<proteinExistence type="predicted"/>
<keyword evidence="2" id="KW-1185">Reference proteome</keyword>
<name>A0ABW4XN01_9GAMM</name>
<protein>
    <submittedName>
        <fullName evidence="1">DUF2987 domain-containing protein</fullName>
    </submittedName>
</protein>
<sequence length="203" mass="23000">MQQALGESFESVTMEYKPFYQRLKVLYKGNYADSDVGFYFYKVNAKDQPCDITGGRIFNKNYELPLVYTAKGRLYIPYEKQLYSDKAFVTVESESACELSISLELKRPQTDYRSQDLKNKAEQLYALMRDFAGVGSILLPNQQGITVDFEVPSSVSYLSASGAEIEQGEVSEQQLISLKQLSEMGSLHFSSQPSRISLWLATK</sequence>
<dbReference type="InterPro" id="IPR021370">
    <property type="entry name" value="DUF2987"/>
</dbReference>
<accession>A0ABW4XN01</accession>
<evidence type="ECO:0000313" key="2">
    <source>
        <dbReference type="Proteomes" id="UP001597380"/>
    </source>
</evidence>
<dbReference type="EMBL" id="JBHUHT010000009">
    <property type="protein sequence ID" value="MFD2095698.1"/>
    <property type="molecule type" value="Genomic_DNA"/>
</dbReference>
<organism evidence="1 2">
    <name type="scientific">Corallincola platygyrae</name>
    <dbReference type="NCBI Taxonomy" id="1193278"/>
    <lineage>
        <taxon>Bacteria</taxon>
        <taxon>Pseudomonadati</taxon>
        <taxon>Pseudomonadota</taxon>
        <taxon>Gammaproteobacteria</taxon>
        <taxon>Alteromonadales</taxon>
        <taxon>Psychromonadaceae</taxon>
        <taxon>Corallincola</taxon>
    </lineage>
</organism>
<dbReference type="RefSeq" id="WP_345340232.1">
    <property type="nucleotide sequence ID" value="NZ_BAABLI010000014.1"/>
</dbReference>